<reference evidence="2" key="1">
    <citation type="submission" date="2023-01" db="EMBL/GenBank/DDBJ databases">
        <title>Genome assembly of the deep-sea coral Lophelia pertusa.</title>
        <authorList>
            <person name="Herrera S."/>
            <person name="Cordes E."/>
        </authorList>
    </citation>
    <scope>NUCLEOTIDE SEQUENCE</scope>
    <source>
        <strain evidence="2">USNM1676648</strain>
        <tissue evidence="2">Polyp</tissue>
    </source>
</reference>
<evidence type="ECO:0000313" key="3">
    <source>
        <dbReference type="Proteomes" id="UP001163046"/>
    </source>
</evidence>
<sequence length="72" mass="7974">MEKKEWMILTRNSFGSQLSQSQVQVKLEPPEDGPIIALNGDSESGDDHYDSAGMNGDCVMETGVSEDEVRQR</sequence>
<proteinExistence type="predicted"/>
<evidence type="ECO:0000313" key="2">
    <source>
        <dbReference type="EMBL" id="KAJ7377679.1"/>
    </source>
</evidence>
<protein>
    <submittedName>
        <fullName evidence="2">Uncharacterized protein</fullName>
    </submittedName>
</protein>
<keyword evidence="3" id="KW-1185">Reference proteome</keyword>
<accession>A0A9W9ZCP8</accession>
<organism evidence="2 3">
    <name type="scientific">Desmophyllum pertusum</name>
    <dbReference type="NCBI Taxonomy" id="174260"/>
    <lineage>
        <taxon>Eukaryota</taxon>
        <taxon>Metazoa</taxon>
        <taxon>Cnidaria</taxon>
        <taxon>Anthozoa</taxon>
        <taxon>Hexacorallia</taxon>
        <taxon>Scleractinia</taxon>
        <taxon>Caryophylliina</taxon>
        <taxon>Caryophylliidae</taxon>
        <taxon>Desmophyllum</taxon>
    </lineage>
</organism>
<name>A0A9W9ZCP8_9CNID</name>
<dbReference type="Proteomes" id="UP001163046">
    <property type="component" value="Unassembled WGS sequence"/>
</dbReference>
<gene>
    <name evidence="2" type="ORF">OS493_027758</name>
</gene>
<feature type="region of interest" description="Disordered" evidence="1">
    <location>
        <begin position="40"/>
        <end position="72"/>
    </location>
</feature>
<comment type="caution">
    <text evidence="2">The sequence shown here is derived from an EMBL/GenBank/DDBJ whole genome shotgun (WGS) entry which is preliminary data.</text>
</comment>
<dbReference type="EMBL" id="MU826375">
    <property type="protein sequence ID" value="KAJ7377679.1"/>
    <property type="molecule type" value="Genomic_DNA"/>
</dbReference>
<evidence type="ECO:0000256" key="1">
    <source>
        <dbReference type="SAM" id="MobiDB-lite"/>
    </source>
</evidence>
<dbReference type="AlphaFoldDB" id="A0A9W9ZCP8"/>